<keyword evidence="4" id="KW-0436">Ligase</keyword>
<organism evidence="4 5">
    <name type="scientific">Aspergillus steynii IBT 23096</name>
    <dbReference type="NCBI Taxonomy" id="1392250"/>
    <lineage>
        <taxon>Eukaryota</taxon>
        <taxon>Fungi</taxon>
        <taxon>Dikarya</taxon>
        <taxon>Ascomycota</taxon>
        <taxon>Pezizomycotina</taxon>
        <taxon>Eurotiomycetes</taxon>
        <taxon>Eurotiomycetidae</taxon>
        <taxon>Eurotiales</taxon>
        <taxon>Aspergillaceae</taxon>
        <taxon>Aspergillus</taxon>
        <taxon>Aspergillus subgen. Circumdati</taxon>
    </lineage>
</organism>
<reference evidence="4 5" key="1">
    <citation type="submission" date="2016-12" db="EMBL/GenBank/DDBJ databases">
        <title>The genomes of Aspergillus section Nigri reveals drivers in fungal speciation.</title>
        <authorList>
            <consortium name="DOE Joint Genome Institute"/>
            <person name="Vesth T.C."/>
            <person name="Nybo J."/>
            <person name="Theobald S."/>
            <person name="Brandl J."/>
            <person name="Frisvad J.C."/>
            <person name="Nielsen K.F."/>
            <person name="Lyhne E.K."/>
            <person name="Kogle M.E."/>
            <person name="Kuo A."/>
            <person name="Riley R."/>
            <person name="Clum A."/>
            <person name="Nolan M."/>
            <person name="Lipzen A."/>
            <person name="Salamov A."/>
            <person name="Henrissat B."/>
            <person name="Wiebenga A."/>
            <person name="De Vries R.P."/>
            <person name="Grigoriev I.V."/>
            <person name="Mortensen U.H."/>
            <person name="Andersen M.R."/>
            <person name="Baker S.E."/>
        </authorList>
    </citation>
    <scope>NUCLEOTIDE SEQUENCE [LARGE SCALE GENOMIC DNA]</scope>
    <source>
        <strain evidence="4 5">IBT 23096</strain>
    </source>
</reference>
<dbReference type="VEuPathDB" id="FungiDB:P170DRAFT_361043"/>
<dbReference type="InterPro" id="IPR042099">
    <property type="entry name" value="ANL_N_sf"/>
</dbReference>
<dbReference type="InterPro" id="IPR025110">
    <property type="entry name" value="AMP-bd_C"/>
</dbReference>
<accession>A0A2I2G6M3</accession>
<dbReference type="PROSITE" id="PS00455">
    <property type="entry name" value="AMP_BINDING"/>
    <property type="match status" value="1"/>
</dbReference>
<dbReference type="Gene3D" id="3.40.50.12780">
    <property type="entry name" value="N-terminal domain of ligase-like"/>
    <property type="match status" value="1"/>
</dbReference>
<comment type="similarity">
    <text evidence="1">Belongs to the ATP-dependent AMP-binding enzyme family.</text>
</comment>
<dbReference type="InterPro" id="IPR020845">
    <property type="entry name" value="AMP-binding_CS"/>
</dbReference>
<dbReference type="Gene3D" id="3.30.300.30">
    <property type="match status" value="1"/>
</dbReference>
<feature type="domain" description="AMP-binding enzyme C-terminal" evidence="3">
    <location>
        <begin position="440"/>
        <end position="532"/>
    </location>
</feature>
<evidence type="ECO:0000259" key="2">
    <source>
        <dbReference type="Pfam" id="PF00501"/>
    </source>
</evidence>
<dbReference type="AlphaFoldDB" id="A0A2I2G6M3"/>
<dbReference type="STRING" id="1392250.A0A2I2G6M3"/>
<dbReference type="GO" id="GO:0006631">
    <property type="term" value="P:fatty acid metabolic process"/>
    <property type="evidence" value="ECO:0007669"/>
    <property type="project" value="TreeGrafter"/>
</dbReference>
<dbReference type="Pfam" id="PF00501">
    <property type="entry name" value="AMP-binding"/>
    <property type="match status" value="1"/>
</dbReference>
<evidence type="ECO:0000313" key="5">
    <source>
        <dbReference type="Proteomes" id="UP000234275"/>
    </source>
</evidence>
<gene>
    <name evidence="4" type="ORF">P170DRAFT_361043</name>
</gene>
<dbReference type="Proteomes" id="UP000234275">
    <property type="component" value="Unassembled WGS sequence"/>
</dbReference>
<dbReference type="PANTHER" id="PTHR43201">
    <property type="entry name" value="ACYL-COA SYNTHETASE"/>
    <property type="match status" value="1"/>
</dbReference>
<dbReference type="RefSeq" id="XP_024703829.1">
    <property type="nucleotide sequence ID" value="XM_024844448.1"/>
</dbReference>
<protein>
    <submittedName>
        <fullName evidence="4">Amp dependent CoA ligase</fullName>
    </submittedName>
</protein>
<evidence type="ECO:0000259" key="3">
    <source>
        <dbReference type="Pfam" id="PF13193"/>
    </source>
</evidence>
<proteinExistence type="inferred from homology"/>
<keyword evidence="5" id="KW-1185">Reference proteome</keyword>
<dbReference type="InterPro" id="IPR045851">
    <property type="entry name" value="AMP-bd_C_sf"/>
</dbReference>
<feature type="domain" description="AMP-dependent synthetase/ligase" evidence="2">
    <location>
        <begin position="73"/>
        <end position="388"/>
    </location>
</feature>
<dbReference type="GO" id="GO:0031956">
    <property type="term" value="F:medium-chain fatty acid-CoA ligase activity"/>
    <property type="evidence" value="ECO:0007669"/>
    <property type="project" value="TreeGrafter"/>
</dbReference>
<name>A0A2I2G6M3_9EURO</name>
<evidence type="ECO:0000313" key="4">
    <source>
        <dbReference type="EMBL" id="PLB48527.1"/>
    </source>
</evidence>
<dbReference type="Pfam" id="PF13193">
    <property type="entry name" value="AMP-binding_C"/>
    <property type="match status" value="1"/>
</dbReference>
<evidence type="ECO:0000256" key="1">
    <source>
        <dbReference type="ARBA" id="ARBA00006432"/>
    </source>
</evidence>
<dbReference type="InterPro" id="IPR000873">
    <property type="entry name" value="AMP-dep_synth/lig_dom"/>
</dbReference>
<sequence length="576" mass="63918">MTTTPLRVRQEPVLLRLFEWWQRSPQSVAISDPRREEEDFTIANLLYDVLSVKQDLYEALSEDARAQLQDPKTDVCIALIAHPGYRYCVLLLAIYALGGVAVPLSPTIHPEEFTYFRDVTNAVLLTAMPEATQRVNDISALTGVNSFIFDKTAPFTGPGPEFVLDADTPPISPDKGLLVIFTSGTTGQPKGILHTRERVTIGIQAWAETLGPSSSDTWLHTSPVNWMAGCIRVFICTASGTRIQFGDGSDTVEMALRYLQRGHLTGLFLAPGPLATLADRLEAIRHSGDLETYGALVSHLRALRVLVTGSMTVSTPLKKTWRDIRGGKHLTVLYGMTESMVLVSATDWTECVDSPIGSSGLRLPQVSIKIANTGEICVKTPGLVKRYLSANPSDMSEKFDSEGFFKTGDIGRLENDALFVLGRASEDVIHHRAWRVYAPEVEGELAEHPQIQQAIVQSVPDALLGDHVAALVVMSDRRSRCQDAHTDETDKLDLRTLREWLALERGMSASKLPTMLRIIQSVDEVPTTASMKPIKRKIREKFFGKDELASGRVEAWDQSWVEPWLGHRPFDWQGKF</sequence>
<comment type="caution">
    <text evidence="4">The sequence shown here is derived from an EMBL/GenBank/DDBJ whole genome shotgun (WGS) entry which is preliminary data.</text>
</comment>
<dbReference type="PANTHER" id="PTHR43201:SF8">
    <property type="entry name" value="ACYL-COA SYNTHETASE FAMILY MEMBER 3"/>
    <property type="match status" value="1"/>
</dbReference>
<dbReference type="GeneID" id="36552148"/>
<dbReference type="SUPFAM" id="SSF56801">
    <property type="entry name" value="Acetyl-CoA synthetase-like"/>
    <property type="match status" value="1"/>
</dbReference>
<dbReference type="OrthoDB" id="6614653at2759"/>
<dbReference type="EMBL" id="MSFO01000005">
    <property type="protein sequence ID" value="PLB48527.1"/>
    <property type="molecule type" value="Genomic_DNA"/>
</dbReference>